<comment type="caution">
    <text evidence="8">The sequence shown here is derived from an EMBL/GenBank/DDBJ whole genome shotgun (WGS) entry which is preliminary data.</text>
</comment>
<proteinExistence type="predicted"/>
<sequence length="137" mass="14701">MNTRCLVVCLAICAGPTFAQHIDIDPRKDVANLTGEQIYTQVCQGCHMPDAKGAVGAGRYPPLAGDVKLASGAYPAVMVMNGRGNMPAFGPMFTDAQIADVINYVRTHFGNAYTDSLEPDDVKVFRPPPPSNPPEKH</sequence>
<evidence type="ECO:0000256" key="4">
    <source>
        <dbReference type="PROSITE-ProRule" id="PRU00433"/>
    </source>
</evidence>
<dbReference type="PANTHER" id="PTHR35008">
    <property type="entry name" value="BLL4482 PROTEIN-RELATED"/>
    <property type="match status" value="1"/>
</dbReference>
<accession>A0A7X5QX11</accession>
<organism evidence="8 9">
    <name type="scientific">Luteibacter yeojuensis</name>
    <dbReference type="NCBI Taxonomy" id="345309"/>
    <lineage>
        <taxon>Bacteria</taxon>
        <taxon>Pseudomonadati</taxon>
        <taxon>Pseudomonadota</taxon>
        <taxon>Gammaproteobacteria</taxon>
        <taxon>Lysobacterales</taxon>
        <taxon>Rhodanobacteraceae</taxon>
        <taxon>Luteibacter</taxon>
    </lineage>
</organism>
<evidence type="ECO:0000259" key="7">
    <source>
        <dbReference type="PROSITE" id="PS51007"/>
    </source>
</evidence>
<dbReference type="EMBL" id="JAAQTL010000002">
    <property type="protein sequence ID" value="NID17002.1"/>
    <property type="molecule type" value="Genomic_DNA"/>
</dbReference>
<keyword evidence="2 4" id="KW-0479">Metal-binding</keyword>
<evidence type="ECO:0000313" key="8">
    <source>
        <dbReference type="EMBL" id="NID17002.1"/>
    </source>
</evidence>
<evidence type="ECO:0000313" key="9">
    <source>
        <dbReference type="Proteomes" id="UP000518878"/>
    </source>
</evidence>
<dbReference type="InterPro" id="IPR009056">
    <property type="entry name" value="Cyt_c-like_dom"/>
</dbReference>
<dbReference type="GO" id="GO:0009055">
    <property type="term" value="F:electron transfer activity"/>
    <property type="evidence" value="ECO:0007669"/>
    <property type="project" value="InterPro"/>
</dbReference>
<dbReference type="AlphaFoldDB" id="A0A7X5QX11"/>
<feature type="compositionally biased region" description="Pro residues" evidence="5">
    <location>
        <begin position="126"/>
        <end position="137"/>
    </location>
</feature>
<reference evidence="8 9" key="1">
    <citation type="journal article" date="2006" name="Int. J. Syst. Evol. Microbiol.">
        <title>Dyella yeojuensis sp. nov., isolated from greenhouse soil in Korea.</title>
        <authorList>
            <person name="Kim B.Y."/>
            <person name="Weon H.Y."/>
            <person name="Lee K.H."/>
            <person name="Seok S.J."/>
            <person name="Kwon S.W."/>
            <person name="Go S.J."/>
            <person name="Stackebrandt E."/>
        </authorList>
    </citation>
    <scope>NUCLEOTIDE SEQUENCE [LARGE SCALE GENOMIC DNA]</scope>
    <source>
        <strain evidence="8 9">DSM 17673</strain>
    </source>
</reference>
<dbReference type="RefSeq" id="WP_166700802.1">
    <property type="nucleotide sequence ID" value="NZ_JAAQTL010000002.1"/>
</dbReference>
<feature type="domain" description="Cytochrome c" evidence="7">
    <location>
        <begin position="30"/>
        <end position="109"/>
    </location>
</feature>
<evidence type="ECO:0000256" key="5">
    <source>
        <dbReference type="SAM" id="MobiDB-lite"/>
    </source>
</evidence>
<dbReference type="GO" id="GO:0046872">
    <property type="term" value="F:metal ion binding"/>
    <property type="evidence" value="ECO:0007669"/>
    <property type="project" value="UniProtKB-KW"/>
</dbReference>
<keyword evidence="1 4" id="KW-0349">Heme</keyword>
<dbReference type="Proteomes" id="UP000518878">
    <property type="component" value="Unassembled WGS sequence"/>
</dbReference>
<gene>
    <name evidence="8" type="ORF">HBF32_16115</name>
</gene>
<evidence type="ECO:0000256" key="3">
    <source>
        <dbReference type="ARBA" id="ARBA00023004"/>
    </source>
</evidence>
<evidence type="ECO:0000256" key="1">
    <source>
        <dbReference type="ARBA" id="ARBA00022617"/>
    </source>
</evidence>
<dbReference type="PROSITE" id="PS51007">
    <property type="entry name" value="CYTC"/>
    <property type="match status" value="1"/>
</dbReference>
<dbReference type="SUPFAM" id="SSF46626">
    <property type="entry name" value="Cytochrome c"/>
    <property type="match status" value="1"/>
</dbReference>
<feature type="chain" id="PRO_5031507427" evidence="6">
    <location>
        <begin position="20"/>
        <end position="137"/>
    </location>
</feature>
<feature type="signal peptide" evidence="6">
    <location>
        <begin position="1"/>
        <end position="19"/>
    </location>
</feature>
<protein>
    <submittedName>
        <fullName evidence="8">Cytochrome c</fullName>
    </submittedName>
</protein>
<evidence type="ECO:0000256" key="2">
    <source>
        <dbReference type="ARBA" id="ARBA00022723"/>
    </source>
</evidence>
<dbReference type="PANTHER" id="PTHR35008:SF9">
    <property type="entry name" value="CYTOCHROME C DOMAIN-CONTAINING PROTEIN"/>
    <property type="match status" value="1"/>
</dbReference>
<keyword evidence="6" id="KW-0732">Signal</keyword>
<dbReference type="Gene3D" id="1.10.760.10">
    <property type="entry name" value="Cytochrome c-like domain"/>
    <property type="match status" value="1"/>
</dbReference>
<evidence type="ECO:0000256" key="6">
    <source>
        <dbReference type="SAM" id="SignalP"/>
    </source>
</evidence>
<feature type="region of interest" description="Disordered" evidence="5">
    <location>
        <begin position="118"/>
        <end position="137"/>
    </location>
</feature>
<dbReference type="InterPro" id="IPR036909">
    <property type="entry name" value="Cyt_c-like_dom_sf"/>
</dbReference>
<name>A0A7X5QX11_9GAMM</name>
<keyword evidence="3 4" id="KW-0408">Iron</keyword>
<dbReference type="InterPro" id="IPR051459">
    <property type="entry name" value="Cytochrome_c-type_DH"/>
</dbReference>
<dbReference type="Pfam" id="PF13442">
    <property type="entry name" value="Cytochrome_CBB3"/>
    <property type="match status" value="1"/>
</dbReference>
<keyword evidence="9" id="KW-1185">Reference proteome</keyword>
<dbReference type="GO" id="GO:0020037">
    <property type="term" value="F:heme binding"/>
    <property type="evidence" value="ECO:0007669"/>
    <property type="project" value="InterPro"/>
</dbReference>